<evidence type="ECO:0000313" key="10">
    <source>
        <dbReference type="EMBL" id="EWH14997.1"/>
    </source>
</evidence>
<comment type="subcellular location">
    <subcellularLocation>
        <location evidence="1">Membrane</location>
        <topology evidence="1">Multi-pass membrane protein</topology>
    </subcellularLocation>
</comment>
<feature type="transmembrane region" description="Helical" evidence="8">
    <location>
        <begin position="114"/>
        <end position="132"/>
    </location>
</feature>
<dbReference type="InterPro" id="IPR035952">
    <property type="entry name" value="Rhomboid-like_sf"/>
</dbReference>
<keyword evidence="6 8" id="KW-1133">Transmembrane helix</keyword>
<comment type="caution">
    <text evidence="10">The sequence shown here is derived from an EMBL/GenBank/DDBJ whole genome shotgun (WGS) entry which is preliminary data.</text>
</comment>
<evidence type="ECO:0000259" key="9">
    <source>
        <dbReference type="Pfam" id="PF01694"/>
    </source>
</evidence>
<feature type="transmembrane region" description="Helical" evidence="8">
    <location>
        <begin position="139"/>
        <end position="158"/>
    </location>
</feature>
<evidence type="ECO:0000256" key="4">
    <source>
        <dbReference type="ARBA" id="ARBA00022692"/>
    </source>
</evidence>
<proteinExistence type="inferred from homology"/>
<dbReference type="EMBL" id="ARZX01000001">
    <property type="protein sequence ID" value="EWH14997.1"/>
    <property type="molecule type" value="Genomic_DNA"/>
</dbReference>
<keyword evidence="4 8" id="KW-0812">Transmembrane</keyword>
<evidence type="ECO:0000256" key="1">
    <source>
        <dbReference type="ARBA" id="ARBA00004141"/>
    </source>
</evidence>
<accession>A0ABN0RSU9</accession>
<dbReference type="RefSeq" id="WP_034642801.1">
    <property type="nucleotide sequence ID" value="NZ_ARZX01000001.1"/>
</dbReference>
<dbReference type="PANTHER" id="PTHR43066:SF1">
    <property type="entry name" value="RHOMBOID PROTEIN 2"/>
    <property type="match status" value="1"/>
</dbReference>
<dbReference type="SUPFAM" id="SSF144091">
    <property type="entry name" value="Rhomboid-like"/>
    <property type="match status" value="1"/>
</dbReference>
<dbReference type="Pfam" id="PF01694">
    <property type="entry name" value="Rhomboid"/>
    <property type="match status" value="1"/>
</dbReference>
<feature type="domain" description="Peptidase S54 rhomboid" evidence="9">
    <location>
        <begin position="54"/>
        <end position="183"/>
    </location>
</feature>
<dbReference type="Gene3D" id="1.20.1540.10">
    <property type="entry name" value="Rhomboid-like"/>
    <property type="match status" value="1"/>
</dbReference>
<dbReference type="Proteomes" id="UP000019275">
    <property type="component" value="Unassembled WGS sequence"/>
</dbReference>
<protein>
    <submittedName>
        <fullName evidence="10">Peptidase S54, rhomboid domain-containing protein</fullName>
    </submittedName>
</protein>
<evidence type="ECO:0000313" key="11">
    <source>
        <dbReference type="Proteomes" id="UP000019275"/>
    </source>
</evidence>
<sequence length="248" mass="28589">MTDNNYFKFSNSVLLVPIIAVLSIWTVYWVELQFKINFNHFGVYPRTLSGIKGIFFSPFIHGSLKHLYSNTLPLVVLSAALVYFYKPVAFKVLFYGTLLSGLITWVIGRPSYHIGASGVIYLLASFIFFKGVFAKHFRLIALSLFVVFVYGSMLWYILPIKEGISWEGHLGGFITGLFFAYFLKADIPKPKKYAWEEDSYNEEADEFLRHFDEDGNFIESTPESEPETDLDTTTPIKITYHYKENKEE</sequence>
<keyword evidence="11" id="KW-1185">Reference proteome</keyword>
<evidence type="ECO:0000256" key="7">
    <source>
        <dbReference type="ARBA" id="ARBA00023136"/>
    </source>
</evidence>
<evidence type="ECO:0000256" key="2">
    <source>
        <dbReference type="ARBA" id="ARBA00009045"/>
    </source>
</evidence>
<feature type="transmembrane region" description="Helical" evidence="8">
    <location>
        <begin position="164"/>
        <end position="183"/>
    </location>
</feature>
<evidence type="ECO:0000256" key="6">
    <source>
        <dbReference type="ARBA" id="ARBA00022989"/>
    </source>
</evidence>
<name>A0ABN0RSU9_9FLAO</name>
<organism evidence="10 11">
    <name type="scientific">Cellulophaga geojensis KL-A</name>
    <dbReference type="NCBI Taxonomy" id="1328323"/>
    <lineage>
        <taxon>Bacteria</taxon>
        <taxon>Pseudomonadati</taxon>
        <taxon>Bacteroidota</taxon>
        <taxon>Flavobacteriia</taxon>
        <taxon>Flavobacteriales</taxon>
        <taxon>Flavobacteriaceae</taxon>
        <taxon>Cellulophaga</taxon>
    </lineage>
</organism>
<feature type="transmembrane region" description="Helical" evidence="8">
    <location>
        <begin position="92"/>
        <end position="108"/>
    </location>
</feature>
<feature type="transmembrane region" description="Helical" evidence="8">
    <location>
        <begin position="67"/>
        <end position="85"/>
    </location>
</feature>
<feature type="transmembrane region" description="Helical" evidence="8">
    <location>
        <begin position="12"/>
        <end position="30"/>
    </location>
</feature>
<keyword evidence="5" id="KW-0378">Hydrolase</keyword>
<keyword evidence="7 8" id="KW-0472">Membrane</keyword>
<evidence type="ECO:0000256" key="5">
    <source>
        <dbReference type="ARBA" id="ARBA00022801"/>
    </source>
</evidence>
<gene>
    <name evidence="10" type="ORF">KLA_00520</name>
</gene>
<comment type="similarity">
    <text evidence="2">Belongs to the peptidase S54 family.</text>
</comment>
<keyword evidence="3" id="KW-0645">Protease</keyword>
<dbReference type="PANTHER" id="PTHR43066">
    <property type="entry name" value="RHOMBOID-RELATED PROTEIN"/>
    <property type="match status" value="1"/>
</dbReference>
<evidence type="ECO:0000256" key="3">
    <source>
        <dbReference type="ARBA" id="ARBA00022670"/>
    </source>
</evidence>
<dbReference type="InterPro" id="IPR022764">
    <property type="entry name" value="Peptidase_S54_rhomboid_dom"/>
</dbReference>
<reference evidence="10 11" key="1">
    <citation type="journal article" date="2014" name="Genome Announc.">
        <title>Draft Genome Sequence of the Carrageenan-Degrading Bacterium Cellulophaga sp. Strain KL-A, Isolated from Decaying Marine Algae.</title>
        <authorList>
            <person name="Shan D."/>
            <person name="Ying J."/>
            <person name="Li X."/>
            <person name="Gao Z."/>
            <person name="Wei G."/>
            <person name="Shao Z."/>
        </authorList>
    </citation>
    <scope>NUCLEOTIDE SEQUENCE [LARGE SCALE GENOMIC DNA]</scope>
    <source>
        <strain evidence="10 11">KL-A</strain>
    </source>
</reference>
<evidence type="ECO:0000256" key="8">
    <source>
        <dbReference type="SAM" id="Phobius"/>
    </source>
</evidence>